<dbReference type="EMBL" id="CP065745">
    <property type="protein sequence ID" value="QPR54863.1"/>
    <property type="molecule type" value="Genomic_DNA"/>
</dbReference>
<dbReference type="Proteomes" id="UP000595101">
    <property type="component" value="Chromosome"/>
</dbReference>
<evidence type="ECO:0000313" key="2">
    <source>
        <dbReference type="EMBL" id="QPR54863.1"/>
    </source>
</evidence>
<accession>A0A7T2UNB4</accession>
<dbReference type="AlphaFoldDB" id="A0A7T2UNB4"/>
<feature type="transmembrane region" description="Helical" evidence="1">
    <location>
        <begin position="292"/>
        <end position="310"/>
    </location>
</feature>
<organism evidence="2 3">
    <name type="scientific">Aeromonas allosaccharophila</name>
    <dbReference type="NCBI Taxonomy" id="656"/>
    <lineage>
        <taxon>Bacteria</taxon>
        <taxon>Pseudomonadati</taxon>
        <taxon>Pseudomonadota</taxon>
        <taxon>Gammaproteobacteria</taxon>
        <taxon>Aeromonadales</taxon>
        <taxon>Aeromonadaceae</taxon>
        <taxon>Aeromonas</taxon>
    </lineage>
</organism>
<proteinExistence type="predicted"/>
<dbReference type="GeneID" id="60788177"/>
<keyword evidence="1" id="KW-0472">Membrane</keyword>
<keyword evidence="1" id="KW-0812">Transmembrane</keyword>
<evidence type="ECO:0000256" key="1">
    <source>
        <dbReference type="SAM" id="Phobius"/>
    </source>
</evidence>
<feature type="transmembrane region" description="Helical" evidence="1">
    <location>
        <begin position="20"/>
        <end position="38"/>
    </location>
</feature>
<feature type="transmembrane region" description="Helical" evidence="1">
    <location>
        <begin position="191"/>
        <end position="211"/>
    </location>
</feature>
<name>A0A7T2UNB4_9GAMM</name>
<dbReference type="KEGG" id="aall:I6G90_21180"/>
<reference evidence="2 3" key="1">
    <citation type="submission" date="2020-12" db="EMBL/GenBank/DDBJ databases">
        <title>FDA dAtabase for Regulatory Grade micrObial Sequences (FDA-ARGOS): Supporting development and validation of Infectious Disease Dx tests.</title>
        <authorList>
            <person name="Sproer C."/>
            <person name="Gronow S."/>
            <person name="Severitt S."/>
            <person name="Schroder I."/>
            <person name="Tallon L."/>
            <person name="Sadzewicz L."/>
            <person name="Zhao X."/>
            <person name="Boylan J."/>
            <person name="Ott S."/>
            <person name="Bowen H."/>
            <person name="Vavikolanu K."/>
            <person name="Mehta A."/>
            <person name="Aluvathingal J."/>
            <person name="Nadendla S."/>
            <person name="Lowell S."/>
            <person name="Myers T."/>
            <person name="Yan Y."/>
            <person name="Sichtig H."/>
        </authorList>
    </citation>
    <scope>NUCLEOTIDE SEQUENCE [LARGE SCALE GENOMIC DNA]</scope>
    <source>
        <strain evidence="2 3">FDAARGOS_933</strain>
    </source>
</reference>
<gene>
    <name evidence="2" type="ORF">I6G90_21180</name>
</gene>
<dbReference type="RefSeq" id="WP_197929102.1">
    <property type="nucleotide sequence ID" value="NZ_CP065745.1"/>
</dbReference>
<keyword evidence="1" id="KW-1133">Transmembrane helix</keyword>
<evidence type="ECO:0000313" key="3">
    <source>
        <dbReference type="Proteomes" id="UP000595101"/>
    </source>
</evidence>
<protein>
    <submittedName>
        <fullName evidence="2">Uncharacterized protein</fullName>
    </submittedName>
</protein>
<sequence>MLLLLKIVGGIFMTSKFSFISIASLVITMLGVIAPIVWDYYVDQKGISLSVLSRSVIISPSKDIKGLEVSYKGTKLEYLSKTIFIMENTGNRPLLKAEVVSPVKIKILDDVNVLDTIVESQHPQNIDVSLIQRDGIIDIDFLLLNPGDKIVFSLLANTERINFDASARIAGVNELIVIDEPSEEGSAWGLLWTPVAVLSVILIFTSMSGFYQCPQEWRIKRSLNNHSFVIPDLYNIDEAKDWVVKNFYFMTTEELAPIISCLYRLDSKDSLLNKGEIKRVVSIAVERSTKNLPIAIFIFLVGLFGLYYSVRALGYFYS</sequence>